<dbReference type="InterPro" id="IPR001128">
    <property type="entry name" value="Cyt_P450"/>
</dbReference>
<dbReference type="Pfam" id="PF00067">
    <property type="entry name" value="p450"/>
    <property type="match status" value="1"/>
</dbReference>
<dbReference type="AlphaFoldDB" id="A0A1S3VTP1"/>
<name>A0A1S3VTP1_VIGRR</name>
<dbReference type="SUPFAM" id="SSF48264">
    <property type="entry name" value="Cytochrome P450"/>
    <property type="match status" value="1"/>
</dbReference>
<dbReference type="GO" id="GO:0005506">
    <property type="term" value="F:iron ion binding"/>
    <property type="evidence" value="ECO:0007669"/>
    <property type="project" value="InterPro"/>
</dbReference>
<dbReference type="GO" id="GO:0016705">
    <property type="term" value="F:oxidoreductase activity, acting on paired donors, with incorporation or reduction of molecular oxygen"/>
    <property type="evidence" value="ECO:0007669"/>
    <property type="project" value="InterPro"/>
</dbReference>
<protein>
    <submittedName>
        <fullName evidence="7">Allene oxide synthase 3</fullName>
    </submittedName>
</protein>
<dbReference type="GeneID" id="106778055"/>
<dbReference type="GO" id="GO:0016829">
    <property type="term" value="F:lyase activity"/>
    <property type="evidence" value="ECO:0007669"/>
    <property type="project" value="UniProtKB-KW"/>
</dbReference>
<dbReference type="GO" id="GO:0016125">
    <property type="term" value="P:sterol metabolic process"/>
    <property type="evidence" value="ECO:0007669"/>
    <property type="project" value="TreeGrafter"/>
</dbReference>
<keyword evidence="4" id="KW-0408">Iron</keyword>
<keyword evidence="2" id="KW-0349">Heme</keyword>
<reference evidence="6" key="1">
    <citation type="journal article" date="2014" name="Nat. Commun.">
        <title>Genome sequence of mungbean and insights into evolution within Vigna species.</title>
        <authorList>
            <person name="Kang Y.J."/>
            <person name="Kim S.K."/>
            <person name="Kim M.Y."/>
            <person name="Lestari P."/>
            <person name="Kim K.H."/>
            <person name="Ha B.K."/>
            <person name="Jun T.H."/>
            <person name="Hwang W.J."/>
            <person name="Lee T."/>
            <person name="Lee J."/>
            <person name="Shim S."/>
            <person name="Yoon M.Y."/>
            <person name="Jang Y.E."/>
            <person name="Han K.S."/>
            <person name="Taeprayoon P."/>
            <person name="Yoon N."/>
            <person name="Somta P."/>
            <person name="Tanya P."/>
            <person name="Kim K.S."/>
            <person name="Gwag J.G."/>
            <person name="Moon J.K."/>
            <person name="Lee Y.H."/>
            <person name="Park B.S."/>
            <person name="Bombarely A."/>
            <person name="Doyle J.J."/>
            <person name="Jackson S.A."/>
            <person name="Schafleitner R."/>
            <person name="Srinives P."/>
            <person name="Varshney R.K."/>
            <person name="Lee S.H."/>
        </authorList>
    </citation>
    <scope>NUCLEOTIDE SEQUENCE [LARGE SCALE GENOMIC DNA]</scope>
    <source>
        <strain evidence="6">cv. VC1973A</strain>
    </source>
</reference>
<proteinExistence type="inferred from homology"/>
<dbReference type="Gene3D" id="1.10.630.10">
    <property type="entry name" value="Cytochrome P450"/>
    <property type="match status" value="1"/>
</dbReference>
<dbReference type="GO" id="GO:0004497">
    <property type="term" value="F:monooxygenase activity"/>
    <property type="evidence" value="ECO:0007669"/>
    <property type="project" value="InterPro"/>
</dbReference>
<keyword evidence="6" id="KW-1185">Reference proteome</keyword>
<evidence type="ECO:0000256" key="5">
    <source>
        <dbReference type="ARBA" id="ARBA00023239"/>
    </source>
</evidence>
<evidence type="ECO:0000256" key="3">
    <source>
        <dbReference type="ARBA" id="ARBA00022723"/>
    </source>
</evidence>
<dbReference type="FunFam" id="1.10.630.10:FF:000024">
    <property type="entry name" value="Allene oxide synthase, chloroplastic"/>
    <property type="match status" value="1"/>
</dbReference>
<keyword evidence="3" id="KW-0479">Metal-binding</keyword>
<dbReference type="InterPro" id="IPR036396">
    <property type="entry name" value="Cyt_P450_sf"/>
</dbReference>
<evidence type="ECO:0000256" key="2">
    <source>
        <dbReference type="ARBA" id="ARBA00022617"/>
    </source>
</evidence>
<gene>
    <name evidence="7" type="primary">LOC106778055</name>
</gene>
<sequence length="524" mass="59143">MIDLFESFSSAQAHTMFPLTRNKTHYLTPTPKKSTLLSLILSSTMSSSSDSDHRPLREIPGSYGLPFFGPIIDRHNYFYHEGRDKFFASRISRHSSTVIRTNMPPGPFISSDPRVIALLDGASFPVLFDNNKVEKFNVLDGTFMPSTKFTGGFRVCAYLDTTEPNHELIKDFFLQALARRKDSFLPLFRNCLRESFAEIEDQLSKKTEAGFNDVFSHASFNFMFRLFCDNRDPSHTNLASKGPKLVDTWLLFQLAPLATLGLPKIFNYVEDILIRTLPFPACLTKSGYNTLYEAFRTHATTLLNEAEKLGLDRNEACHNVVFTAGFNAYGGLKNQFPVLLKWVGLAGDKLHADLASEVRGVVSAEGGVTLNALEKMPLVKSVVYEVMRIEPVVPYQYGRAREDMVVRSHDASFEVKKGEMLFGYQPFATKDPRIFEDAEVFVARRFVGEGEKMLKHVLWSNGKETEEASVSNKQCAGKNLVVVLCRLLLVDFFLRYDTFQFEFKQSGFGPSITIKSLTKASTLF</sequence>
<evidence type="ECO:0000313" key="7">
    <source>
        <dbReference type="RefSeq" id="XP_014521429.2"/>
    </source>
</evidence>
<evidence type="ECO:0000313" key="6">
    <source>
        <dbReference type="Proteomes" id="UP000087766"/>
    </source>
</evidence>
<dbReference type="STRING" id="3916.A0A1S3VTP1"/>
<organism evidence="6 7">
    <name type="scientific">Vigna radiata var. radiata</name>
    <name type="common">Mung bean</name>
    <name type="synonym">Phaseolus aureus</name>
    <dbReference type="NCBI Taxonomy" id="3916"/>
    <lineage>
        <taxon>Eukaryota</taxon>
        <taxon>Viridiplantae</taxon>
        <taxon>Streptophyta</taxon>
        <taxon>Embryophyta</taxon>
        <taxon>Tracheophyta</taxon>
        <taxon>Spermatophyta</taxon>
        <taxon>Magnoliopsida</taxon>
        <taxon>eudicotyledons</taxon>
        <taxon>Gunneridae</taxon>
        <taxon>Pentapetalae</taxon>
        <taxon>rosids</taxon>
        <taxon>fabids</taxon>
        <taxon>Fabales</taxon>
        <taxon>Fabaceae</taxon>
        <taxon>Papilionoideae</taxon>
        <taxon>50 kb inversion clade</taxon>
        <taxon>NPAAA clade</taxon>
        <taxon>indigoferoid/millettioid clade</taxon>
        <taxon>Phaseoleae</taxon>
        <taxon>Vigna</taxon>
    </lineage>
</organism>
<dbReference type="RefSeq" id="XP_014521429.2">
    <property type="nucleotide sequence ID" value="XM_014665943.2"/>
</dbReference>
<dbReference type="CDD" id="cd11071">
    <property type="entry name" value="CYP74"/>
    <property type="match status" value="1"/>
</dbReference>
<evidence type="ECO:0000256" key="4">
    <source>
        <dbReference type="ARBA" id="ARBA00023004"/>
    </source>
</evidence>
<dbReference type="KEGG" id="vra:106778055"/>
<dbReference type="GO" id="GO:0020037">
    <property type="term" value="F:heme binding"/>
    <property type="evidence" value="ECO:0007669"/>
    <property type="project" value="InterPro"/>
</dbReference>
<evidence type="ECO:0000256" key="1">
    <source>
        <dbReference type="ARBA" id="ARBA00010617"/>
    </source>
</evidence>
<reference evidence="7" key="2">
    <citation type="submission" date="2025-08" db="UniProtKB">
        <authorList>
            <consortium name="RefSeq"/>
        </authorList>
    </citation>
    <scope>IDENTIFICATION</scope>
    <source>
        <tissue evidence="7">Leaf</tissue>
    </source>
</reference>
<accession>A0A1S3VTP1</accession>
<comment type="similarity">
    <text evidence="1">Belongs to the cytochrome P450 family.</text>
</comment>
<dbReference type="PANTHER" id="PTHR24286">
    <property type="entry name" value="CYTOCHROME P450 26"/>
    <property type="match status" value="1"/>
</dbReference>
<dbReference type="Proteomes" id="UP000087766">
    <property type="component" value="Chromosome 11"/>
</dbReference>
<dbReference type="OrthoDB" id="2789670at2759"/>
<keyword evidence="5" id="KW-0456">Lyase</keyword>
<dbReference type="PANTHER" id="PTHR24286:SF302">
    <property type="entry name" value="ALLENE OXIDE SYNTHASE 2"/>
    <property type="match status" value="1"/>
</dbReference>
<dbReference type="GO" id="GO:0006631">
    <property type="term" value="P:fatty acid metabolic process"/>
    <property type="evidence" value="ECO:0007669"/>
    <property type="project" value="UniProtKB-ARBA"/>
</dbReference>